<dbReference type="Proteomes" id="UP000095350">
    <property type="component" value="Unassembled WGS sequence"/>
</dbReference>
<reference evidence="1 2" key="1">
    <citation type="submission" date="2015-09" db="EMBL/GenBank/DDBJ databases">
        <authorList>
            <consortium name="Pathogen Informatics"/>
        </authorList>
    </citation>
    <scope>NUCLEOTIDE SEQUENCE [LARGE SCALE GENOMIC DNA]</scope>
    <source>
        <strain evidence="1 2">2789STDY5834960</strain>
    </source>
</reference>
<dbReference type="STRING" id="166486.ERS852572_03954"/>
<evidence type="ECO:0000313" key="2">
    <source>
        <dbReference type="Proteomes" id="UP000095350"/>
    </source>
</evidence>
<protein>
    <submittedName>
        <fullName evidence="1">Uncharacterized protein</fullName>
    </submittedName>
</protein>
<gene>
    <name evidence="1" type="ORF">ERS852572_03954</name>
</gene>
<dbReference type="PaxDb" id="166486-ERS852572_03954"/>
<dbReference type="AlphaFoldDB" id="A0A173W1C0"/>
<organism evidence="1 2">
    <name type="scientific">Roseburia intestinalis</name>
    <dbReference type="NCBI Taxonomy" id="166486"/>
    <lineage>
        <taxon>Bacteria</taxon>
        <taxon>Bacillati</taxon>
        <taxon>Bacillota</taxon>
        <taxon>Clostridia</taxon>
        <taxon>Lachnospirales</taxon>
        <taxon>Lachnospiraceae</taxon>
        <taxon>Roseburia</taxon>
    </lineage>
</organism>
<accession>A0A173W1C0</accession>
<evidence type="ECO:0000313" key="1">
    <source>
        <dbReference type="EMBL" id="CUN32656.1"/>
    </source>
</evidence>
<dbReference type="EMBL" id="CYXZ01000071">
    <property type="protein sequence ID" value="CUN32656.1"/>
    <property type="molecule type" value="Genomic_DNA"/>
</dbReference>
<sequence length="108" mass="12190">MIPTEDIMPIVKNTIAASIKCNTHRGYIGWSSCDNICMDMHDCLDMCAETLEMRAYLVALEATTYILIAGVKLASHADSSSGMLTDVIMDWYLIKQNNLHKIIDLYRM</sequence>
<proteinExistence type="predicted"/>
<dbReference type="RefSeq" id="WP_055196176.1">
    <property type="nucleotide sequence ID" value="NZ_CABIYH010000071.1"/>
</dbReference>
<name>A0A173W1C0_9FIRM</name>